<gene>
    <name evidence="1" type="ORF">CMV_018070</name>
</gene>
<evidence type="ECO:0000313" key="1">
    <source>
        <dbReference type="EMBL" id="KAF3956849.1"/>
    </source>
</evidence>
<dbReference type="Proteomes" id="UP000737018">
    <property type="component" value="Unassembled WGS sequence"/>
</dbReference>
<keyword evidence="2" id="KW-1185">Reference proteome</keyword>
<dbReference type="EMBL" id="JRKL02002976">
    <property type="protein sequence ID" value="KAF3956849.1"/>
    <property type="molecule type" value="Genomic_DNA"/>
</dbReference>
<dbReference type="AlphaFoldDB" id="A0A8J4VPX9"/>
<comment type="caution">
    <text evidence="1">The sequence shown here is derived from an EMBL/GenBank/DDBJ whole genome shotgun (WGS) entry which is preliminary data.</text>
</comment>
<name>A0A8J4VPX9_9ROSI</name>
<sequence>MLANALFHVNSKATKGGRKVIARRIARAGQELRLSILASGMGRMAFRATLLMYSKVDGGHLGSGYKLQ</sequence>
<accession>A0A8J4VPX9</accession>
<reference evidence="1" key="1">
    <citation type="submission" date="2020-03" db="EMBL/GenBank/DDBJ databases">
        <title>Castanea mollissima Vanexum genome sequencing.</title>
        <authorList>
            <person name="Staton M."/>
        </authorList>
    </citation>
    <scope>NUCLEOTIDE SEQUENCE</scope>
    <source>
        <tissue evidence="1">Leaf</tissue>
    </source>
</reference>
<protein>
    <submittedName>
        <fullName evidence="1">Uncharacterized protein</fullName>
    </submittedName>
</protein>
<proteinExistence type="predicted"/>
<evidence type="ECO:0000313" key="2">
    <source>
        <dbReference type="Proteomes" id="UP000737018"/>
    </source>
</evidence>
<organism evidence="1 2">
    <name type="scientific">Castanea mollissima</name>
    <name type="common">Chinese chestnut</name>
    <dbReference type="NCBI Taxonomy" id="60419"/>
    <lineage>
        <taxon>Eukaryota</taxon>
        <taxon>Viridiplantae</taxon>
        <taxon>Streptophyta</taxon>
        <taxon>Embryophyta</taxon>
        <taxon>Tracheophyta</taxon>
        <taxon>Spermatophyta</taxon>
        <taxon>Magnoliopsida</taxon>
        <taxon>eudicotyledons</taxon>
        <taxon>Gunneridae</taxon>
        <taxon>Pentapetalae</taxon>
        <taxon>rosids</taxon>
        <taxon>fabids</taxon>
        <taxon>Fagales</taxon>
        <taxon>Fagaceae</taxon>
        <taxon>Castanea</taxon>
    </lineage>
</organism>